<dbReference type="OrthoDB" id="9996895at2759"/>
<dbReference type="Pfam" id="PF00004">
    <property type="entry name" value="AAA"/>
    <property type="match status" value="1"/>
</dbReference>
<feature type="compositionally biased region" description="Basic and acidic residues" evidence="1">
    <location>
        <begin position="508"/>
        <end position="521"/>
    </location>
</feature>
<dbReference type="Proteomes" id="UP000515158">
    <property type="component" value="Unplaced"/>
</dbReference>
<feature type="compositionally biased region" description="Basic residues" evidence="1">
    <location>
        <begin position="562"/>
        <end position="571"/>
    </location>
</feature>
<sequence length="1567" mass="172767">MKGVIGDYFGQSPIGNGNAATEETAVHDNAVSDGKENKKAKRKMSNSKLPKGKPKTSTKKGSPHVNKVSNNKSSSTKKHKLENTAPVNTKDEDGGESPVLPNFSLRIRMKSKDQEEDKDNFIDDLSSPDHIESKCKDLKSPKGLLKYLVSPKNSPAVGKDGSSATQSKAIRDITDYFSSPKGTSSKTISGSLAVEERNKVDQKTADNTKNSTTNAPLGKKAINGKEETAKSRSTKKSKGNAVSCSKKNETEDSSDKMEVVKPSSLTAKNTSKPKAKSAKRSLSLTKKETVQRAEESPVCPEGASLPDSKPQESSVAKSMNSAFQAIMSKSSLNRTDLPQTVPDMFSKKRKRENDDDINADKPCKTVKEDSPVRVKKRYSNSNQIESDSDNDVSSTANIKSGEELSNIPQIDNHVETEDCPLKSEDSKRNSLMSYFSKVTKEEALAKEDKIEMKVQAMVHSPPTTPSKKTKRRSVNSLPGGALSFSKKKINVKAKLKENINAIDVMDVEEPKMIDVKNKDSSRVTSKKQTSPSSKSIKHSMKSLTSSLKTDEPSSSKEDTSKSVKKSLSRGKGKQEIKTKLESDIDSAKPMGNTVVDEECLAVPLPAVDAATIENPQTPSDSKTLWKMRVCLTPISMPSSQGTMLEEESDTEEIFLQRKDKKRKLSKQSVSEKTVGKDEEVFLEDKSQSPDVVFEKETKQSPKIAPLFTRKAVSQARQQFLQSGVPDQVKRNLETQRSCEEQETELFPRESHIQQRDNEDWSWNLPDVELPIKADCFEDIPQISSKFSLSDVTGCSDIIEELKHVVTASCKGPVMRPMFGFPLDIMKPILRLIKLGSPELKVVNTFKVLRSKLREEEFAKAAALSEMPEMEKPKRKSSNRKSISSKQAQPMATYRARCWTEKYKPCTASDIVGNGASIQQLKRWLESWRKASEDSSNKSSFCKEEVKRKKKRKEAIDDDDDFVVSDNSSDATQNNFPVGVAVLCGPNGSGKTSSVYALAKDLGYKVLEVNASEKRNGKLVLSKLSEATQSHQVQQGPTAEQGFAALFAKNSGKKKMPVKVPKSGNDVEDDKTKKMSLILFEDVDIVFEEEDEGFLSAISTLVSTSKRPVILTTTDPESAMVQRFMNSSSVILPFSCPSNLITIWLQIVSLLEGVYVAPATVKDLVSLCKGDFRRAILQMQLWVTSGGNNLPMPSITYAQPGRKSKKSSKKDENDDMSDMEGDSSNHDSVPSIPPNPDCISPMLGKNYISENTNKSALQVDVPFPLDAGLFWWNIPSVLSLKQLKHAELPVIKEDPSAPPLGAGVKRMLDDSFIASFCSDDASTTDSGLNDDSDAQCSQATSASNSEATSVGDVGDCQDTQNCCLDPSQSSVGPVPIPYTSACSQEEMVALYKPLMALSFIDIIGHSSQLNISSNMEPITRFCNPVMKDSLSLTKLDVDGPNSVLNSTAQDISHWLAEQSLNQAKSCFCPENICQYSYCLPDEDEYKWRAAHVETEQVALQAVPLSAALERRALYMDYMPTLRIFCRLERNRSSINTKRRNRFFHYLKTLGAHPDEAQLELLCRSMYGC</sequence>
<feature type="compositionally biased region" description="Basic and acidic residues" evidence="1">
    <location>
        <begin position="110"/>
        <end position="137"/>
    </location>
</feature>
<dbReference type="Gene3D" id="3.40.50.300">
    <property type="entry name" value="P-loop containing nucleotide triphosphate hydrolases"/>
    <property type="match status" value="1"/>
</dbReference>
<name>A0A6P8ZUL9_THRPL</name>
<feature type="region of interest" description="Disordered" evidence="1">
    <location>
        <begin position="1"/>
        <end position="137"/>
    </location>
</feature>
<feature type="compositionally biased region" description="Basic and acidic residues" evidence="1">
    <location>
        <begin position="412"/>
        <end position="428"/>
    </location>
</feature>
<feature type="region of interest" description="Disordered" evidence="1">
    <location>
        <begin position="456"/>
        <end position="483"/>
    </location>
</feature>
<dbReference type="PANTHER" id="PTHR23389">
    <property type="entry name" value="CHROMOSOME TRANSMISSION FIDELITY FACTOR 18"/>
    <property type="match status" value="1"/>
</dbReference>
<feature type="compositionally biased region" description="Low complexity" evidence="1">
    <location>
        <begin position="63"/>
        <end position="74"/>
    </location>
</feature>
<keyword evidence="3" id="KW-1185">Reference proteome</keyword>
<protein>
    <submittedName>
        <fullName evidence="4">ATPase family AAA domain-containing protein 5 isoform X1</fullName>
    </submittedName>
</protein>
<dbReference type="CTD" id="39770"/>
<feature type="domain" description="AAA+ ATPase" evidence="2">
    <location>
        <begin position="976"/>
        <end position="1134"/>
    </location>
</feature>
<dbReference type="SUPFAM" id="SSF52540">
    <property type="entry name" value="P-loop containing nucleoside triphosphate hydrolases"/>
    <property type="match status" value="1"/>
</dbReference>
<feature type="compositionally biased region" description="Polar residues" evidence="1">
    <location>
        <begin position="1333"/>
        <end position="1347"/>
    </location>
</feature>
<feature type="compositionally biased region" description="Polar residues" evidence="1">
    <location>
        <begin position="311"/>
        <end position="338"/>
    </location>
</feature>
<dbReference type="SMART" id="SM00382">
    <property type="entry name" value="AAA"/>
    <property type="match status" value="1"/>
</dbReference>
<feature type="region of interest" description="Disordered" evidence="1">
    <location>
        <begin position="175"/>
        <end position="428"/>
    </location>
</feature>
<feature type="compositionally biased region" description="Basic and acidic residues" evidence="1">
    <location>
        <begin position="358"/>
        <end position="372"/>
    </location>
</feature>
<dbReference type="GO" id="GO:0005524">
    <property type="term" value="F:ATP binding"/>
    <property type="evidence" value="ECO:0007669"/>
    <property type="project" value="InterPro"/>
</dbReference>
<proteinExistence type="predicted"/>
<feature type="compositionally biased region" description="Basic and acidic residues" evidence="1">
    <location>
        <begin position="572"/>
        <end position="586"/>
    </location>
</feature>
<dbReference type="GO" id="GO:0061860">
    <property type="term" value="F:DNA clamp unloader activity"/>
    <property type="evidence" value="ECO:0007669"/>
    <property type="project" value="TreeGrafter"/>
</dbReference>
<feature type="compositionally biased region" description="Polar residues" evidence="1">
    <location>
        <begin position="379"/>
        <end position="398"/>
    </location>
</feature>
<feature type="compositionally biased region" description="Polar residues" evidence="1">
    <location>
        <begin position="176"/>
        <end position="190"/>
    </location>
</feature>
<feature type="region of interest" description="Disordered" evidence="1">
    <location>
        <begin position="864"/>
        <end position="888"/>
    </location>
</feature>
<accession>A0A6P8ZUL9</accession>
<evidence type="ECO:0000256" key="1">
    <source>
        <dbReference type="SAM" id="MobiDB-lite"/>
    </source>
</evidence>
<dbReference type="GO" id="GO:0003677">
    <property type="term" value="F:DNA binding"/>
    <property type="evidence" value="ECO:0007669"/>
    <property type="project" value="TreeGrafter"/>
</dbReference>
<evidence type="ECO:0000259" key="2">
    <source>
        <dbReference type="SMART" id="SM00382"/>
    </source>
</evidence>
<dbReference type="InterPro" id="IPR027417">
    <property type="entry name" value="P-loop_NTPase"/>
</dbReference>
<dbReference type="InterPro" id="IPR003959">
    <property type="entry name" value="ATPase_AAA_core"/>
</dbReference>
<dbReference type="PANTHER" id="PTHR23389:SF21">
    <property type="entry name" value="ATPASE FAMILY AAA DOMAIN-CONTAINING PROTEIN 5"/>
    <property type="match status" value="1"/>
</dbReference>
<dbReference type="GO" id="GO:0005634">
    <property type="term" value="C:nucleus"/>
    <property type="evidence" value="ECO:0007669"/>
    <property type="project" value="TreeGrafter"/>
</dbReference>
<feature type="region of interest" description="Disordered" evidence="1">
    <location>
        <begin position="499"/>
        <end position="590"/>
    </location>
</feature>
<dbReference type="InterPro" id="IPR003593">
    <property type="entry name" value="AAA+_ATPase"/>
</dbReference>
<dbReference type="InParanoid" id="A0A6P8ZUL9"/>
<feature type="compositionally biased region" description="Basic and acidic residues" evidence="1">
    <location>
        <begin position="285"/>
        <end position="295"/>
    </location>
</feature>
<dbReference type="KEGG" id="tpal:117649728"/>
<feature type="compositionally biased region" description="Basic residues" evidence="1">
    <location>
        <begin position="38"/>
        <end position="62"/>
    </location>
</feature>
<feature type="compositionally biased region" description="Basic and acidic residues" evidence="1">
    <location>
        <begin position="246"/>
        <end position="259"/>
    </location>
</feature>
<dbReference type="CDD" id="cd00009">
    <property type="entry name" value="AAA"/>
    <property type="match status" value="1"/>
</dbReference>
<dbReference type="GO" id="GO:0016887">
    <property type="term" value="F:ATP hydrolysis activity"/>
    <property type="evidence" value="ECO:0007669"/>
    <property type="project" value="InterPro"/>
</dbReference>
<gene>
    <name evidence="4" type="primary">LOC117649728</name>
</gene>
<feature type="region of interest" description="Disordered" evidence="1">
    <location>
        <begin position="149"/>
        <end position="168"/>
    </location>
</feature>
<feature type="compositionally biased region" description="Basic and acidic residues" evidence="1">
    <location>
        <begin position="194"/>
        <end position="206"/>
    </location>
</feature>
<feature type="region of interest" description="Disordered" evidence="1">
    <location>
        <begin position="1323"/>
        <end position="1350"/>
    </location>
</feature>
<feature type="compositionally biased region" description="Basic and acidic residues" evidence="1">
    <location>
        <begin position="548"/>
        <end position="561"/>
    </location>
</feature>
<dbReference type="RefSeq" id="XP_034248651.1">
    <property type="nucleotide sequence ID" value="XM_034392760.1"/>
</dbReference>
<organism evidence="4">
    <name type="scientific">Thrips palmi</name>
    <name type="common">Melon thrips</name>
    <dbReference type="NCBI Taxonomy" id="161013"/>
    <lineage>
        <taxon>Eukaryota</taxon>
        <taxon>Metazoa</taxon>
        <taxon>Ecdysozoa</taxon>
        <taxon>Arthropoda</taxon>
        <taxon>Hexapoda</taxon>
        <taxon>Insecta</taxon>
        <taxon>Pterygota</taxon>
        <taxon>Neoptera</taxon>
        <taxon>Paraneoptera</taxon>
        <taxon>Thysanoptera</taxon>
        <taxon>Terebrantia</taxon>
        <taxon>Thripoidea</taxon>
        <taxon>Thripidae</taxon>
        <taxon>Thrips</taxon>
    </lineage>
</organism>
<reference evidence="4" key="1">
    <citation type="submission" date="2025-08" db="UniProtKB">
        <authorList>
            <consortium name="RefSeq"/>
        </authorList>
    </citation>
    <scope>IDENTIFICATION</scope>
    <source>
        <tissue evidence="4">Total insect</tissue>
    </source>
</reference>
<evidence type="ECO:0000313" key="4">
    <source>
        <dbReference type="RefSeq" id="XP_034248651.1"/>
    </source>
</evidence>
<dbReference type="GeneID" id="117649728"/>
<evidence type="ECO:0000313" key="3">
    <source>
        <dbReference type="Proteomes" id="UP000515158"/>
    </source>
</evidence>
<feature type="region of interest" description="Disordered" evidence="1">
    <location>
        <begin position="1192"/>
        <end position="1234"/>
    </location>
</feature>